<evidence type="ECO:0008006" key="3">
    <source>
        <dbReference type="Google" id="ProtNLM"/>
    </source>
</evidence>
<dbReference type="PANTHER" id="PTHR36091">
    <property type="entry name" value="ALTERED INHERITANCE OF MITOCHONDRIA PROTEIN 9, MITOCHONDRIAL"/>
    <property type="match status" value="1"/>
</dbReference>
<reference evidence="1 2" key="1">
    <citation type="submission" date="2017-10" db="EMBL/GenBank/DDBJ databases">
        <title>Comparative genomics in systemic dimorphic fungi from Ajellomycetaceae.</title>
        <authorList>
            <person name="Munoz J.F."/>
            <person name="Mcewen J.G."/>
            <person name="Clay O.K."/>
            <person name="Cuomo C.A."/>
        </authorList>
    </citation>
    <scope>NUCLEOTIDE SEQUENCE [LARGE SCALE GENOMIC DNA]</scope>
    <source>
        <strain evidence="1 2">UAMH5409</strain>
    </source>
</reference>
<proteinExistence type="predicted"/>
<dbReference type="AlphaFoldDB" id="A0A2B7WKT0"/>
<dbReference type="EMBL" id="PDNB01000250">
    <property type="protein sequence ID" value="PGG97355.1"/>
    <property type="molecule type" value="Genomic_DNA"/>
</dbReference>
<name>A0A2B7WKT0_9EURO</name>
<evidence type="ECO:0000313" key="2">
    <source>
        <dbReference type="Proteomes" id="UP000223968"/>
    </source>
</evidence>
<dbReference type="STRING" id="1447875.A0A2B7WKT0"/>
<comment type="caution">
    <text evidence="1">The sequence shown here is derived from an EMBL/GenBank/DDBJ whole genome shotgun (WGS) entry which is preliminary data.</text>
</comment>
<evidence type="ECO:0000313" key="1">
    <source>
        <dbReference type="EMBL" id="PGG97355.1"/>
    </source>
</evidence>
<dbReference type="PANTHER" id="PTHR36091:SF1">
    <property type="entry name" value="ALTERED INHERITANCE OF MITOCHONDRIA PROTEIN 9, MITOCHONDRIAL"/>
    <property type="match status" value="1"/>
</dbReference>
<dbReference type="GO" id="GO:0005739">
    <property type="term" value="C:mitochondrion"/>
    <property type="evidence" value="ECO:0007669"/>
    <property type="project" value="TreeGrafter"/>
</dbReference>
<keyword evidence="2" id="KW-1185">Reference proteome</keyword>
<dbReference type="OrthoDB" id="2831558at2759"/>
<dbReference type="InterPro" id="IPR051035">
    <property type="entry name" value="Mito_inheritance_9"/>
</dbReference>
<accession>A0A2B7WKT0</accession>
<protein>
    <recommendedName>
        <fullName evidence="3">Aminoglycoside phosphotransferase domain-containing protein</fullName>
    </recommendedName>
</protein>
<sequence>MAELDFPAYGSLYFTDASFLDSGCKQTLENDPMYCLGPHCRGSTYWDCNVGEPRYYAFSGPNRGPLRDLSSYASALIDSGLARLPPTGHPLLSQPQTSYQGSVDRHGGDPPNLHKRNIFISAEDPIVVTGIIDWQCTSVEPAFYYQDEVPDFAKVPPEGTAESAEEALCNQAYELGWAFLAPRLGEVRKMDETLIQPFRYCHRTWRDGFVPFFHSPMS</sequence>
<organism evidence="1 2">
    <name type="scientific">Helicocarpus griseus UAMH5409</name>
    <dbReference type="NCBI Taxonomy" id="1447875"/>
    <lineage>
        <taxon>Eukaryota</taxon>
        <taxon>Fungi</taxon>
        <taxon>Dikarya</taxon>
        <taxon>Ascomycota</taxon>
        <taxon>Pezizomycotina</taxon>
        <taxon>Eurotiomycetes</taxon>
        <taxon>Eurotiomycetidae</taxon>
        <taxon>Onygenales</taxon>
        <taxon>Ajellomycetaceae</taxon>
        <taxon>Helicocarpus</taxon>
    </lineage>
</organism>
<dbReference type="Proteomes" id="UP000223968">
    <property type="component" value="Unassembled WGS sequence"/>
</dbReference>
<gene>
    <name evidence="1" type="ORF">AJ79_09226</name>
</gene>